<organism evidence="1 2">
    <name type="scientific">Epilithonimonas bovis DSM 19482</name>
    <dbReference type="NCBI Taxonomy" id="1121284"/>
    <lineage>
        <taxon>Bacteria</taxon>
        <taxon>Pseudomonadati</taxon>
        <taxon>Bacteroidota</taxon>
        <taxon>Flavobacteriia</taxon>
        <taxon>Flavobacteriales</taxon>
        <taxon>Weeksellaceae</taxon>
        <taxon>Chryseobacterium group</taxon>
        <taxon>Epilithonimonas</taxon>
    </lineage>
</organism>
<reference evidence="2" key="1">
    <citation type="submission" date="2016-10" db="EMBL/GenBank/DDBJ databases">
        <authorList>
            <person name="Varghese N."/>
            <person name="Submissions S."/>
        </authorList>
    </citation>
    <scope>NUCLEOTIDE SEQUENCE [LARGE SCALE GENOMIC DNA]</scope>
    <source>
        <strain evidence="2">DSM 19482</strain>
    </source>
</reference>
<dbReference type="NCBIfam" id="TIGR01200">
    <property type="entry name" value="GLPGLI"/>
    <property type="match status" value="1"/>
</dbReference>
<evidence type="ECO:0000313" key="2">
    <source>
        <dbReference type="Proteomes" id="UP000187261"/>
    </source>
</evidence>
<protein>
    <submittedName>
        <fullName evidence="1">GLPGLI family protein</fullName>
    </submittedName>
</protein>
<name>A0A1U7PYT6_9FLAO</name>
<dbReference type="AlphaFoldDB" id="A0A1U7PYT6"/>
<accession>A0A1U7PYT6</accession>
<dbReference type="InterPro" id="IPR005901">
    <property type="entry name" value="GLPGLI"/>
</dbReference>
<keyword evidence="2" id="KW-1185">Reference proteome</keyword>
<proteinExistence type="predicted"/>
<evidence type="ECO:0000313" key="1">
    <source>
        <dbReference type="EMBL" id="SIT97021.1"/>
    </source>
</evidence>
<dbReference type="Pfam" id="PF09697">
    <property type="entry name" value="Porph_ging"/>
    <property type="match status" value="1"/>
</dbReference>
<dbReference type="Proteomes" id="UP000187261">
    <property type="component" value="Unassembled WGS sequence"/>
</dbReference>
<dbReference type="EMBL" id="FTPU01000015">
    <property type="protein sequence ID" value="SIT97021.1"/>
    <property type="molecule type" value="Genomic_DNA"/>
</dbReference>
<dbReference type="STRING" id="1121284.SAMN05660493_01724"/>
<gene>
    <name evidence="1" type="ORF">SAMN05660493_01724</name>
</gene>
<sequence length="152" mass="17580">MVLDFVDNQSIFRELIDKNGDSLKMNNGHSLNSNGFENQYYIKKDLLNNKAEKIITNGEMNFSLLIDEKLNWNILPEKKKTTIYNVQKATVNYGGRDWTAWFTPDIPISDGPYIFCGLPGLILTLEDDKSQYSFNVVEIKKNYVYPFLIILL</sequence>